<comment type="caution">
    <text evidence="1">The sequence shown here is derived from an EMBL/GenBank/DDBJ whole genome shotgun (WGS) entry which is preliminary data.</text>
</comment>
<dbReference type="Proteomes" id="UP000264719">
    <property type="component" value="Unassembled WGS sequence"/>
</dbReference>
<evidence type="ECO:0000313" key="1">
    <source>
        <dbReference type="EMBL" id="HAR54529.1"/>
    </source>
</evidence>
<sequence>MSDRSDNLSLPYIQPSQAQKHVTHNEALRQLDALVQLAVSSASVTTPPALPEPGQRYIVPAGASGDWAGQEGALAVFEETGWAFYAPNPGWIAWVEDSARQEVFDGSDWGPGIAALQDLTHLGVNTSADDTNRLAVASQATLLTHAGAGHQLKLNKAGASDTASLLFQTGWSGRAEMGTPGGDDFEIKVSGDGAAFNSALRAEAATGAVSFPSGVTGLVPDAFGGGDLANTAYVASRGLDLVTNGTGLLGNSYNFPTQFTFDPVVSPNLPGSFRYEGHYSATLITDEALAVDPNRCYRMGCYLRQQGLAGDWTGYTYGERHGQYLGMMCLDSDGLAIQAMHHMRHKQAGVDSRTTLAAPLAPGDTAVHLSDSTGWNDSYSETYRRGIAIFGYRNSAGYLYEDYTRLAAFDLFELTGVDKTNHIITLKAPLPASLGNPDDAGGVWPVGTVIANSSSGSAYKYALLEKTYAPEADRWYAAQNHIGGVDRSGQNVKNNFAPGTAFARLFWLANYTNRVGGYAGHPDTGASHAVWFAGLSVRPDDLCHAAPVTSGTATGSWTLYAPQGNVSTGEISLAPAALSLAPL</sequence>
<dbReference type="InterPro" id="IPR021251">
    <property type="entry name" value="DUF2793"/>
</dbReference>
<dbReference type="RefSeq" id="WP_339851460.1">
    <property type="nucleotide sequence ID" value="NZ_CAXAXR010000001.1"/>
</dbReference>
<accession>A0A348WJ17</accession>
<dbReference type="EMBL" id="DMVW01000211">
    <property type="protein sequence ID" value="HAR54529.1"/>
    <property type="molecule type" value="Genomic_DNA"/>
</dbReference>
<protein>
    <recommendedName>
        <fullName evidence="3">DUF2793 domain-containing protein</fullName>
    </recommendedName>
</protein>
<organism evidence="1 2">
    <name type="scientific">Roseovarius nubinhibens</name>
    <dbReference type="NCBI Taxonomy" id="314263"/>
    <lineage>
        <taxon>Bacteria</taxon>
        <taxon>Pseudomonadati</taxon>
        <taxon>Pseudomonadota</taxon>
        <taxon>Alphaproteobacteria</taxon>
        <taxon>Rhodobacterales</taxon>
        <taxon>Roseobacteraceae</taxon>
        <taxon>Roseovarius</taxon>
    </lineage>
</organism>
<dbReference type="Pfam" id="PF10983">
    <property type="entry name" value="DUF2793"/>
    <property type="match status" value="1"/>
</dbReference>
<evidence type="ECO:0000313" key="2">
    <source>
        <dbReference type="Proteomes" id="UP000264719"/>
    </source>
</evidence>
<reference evidence="1 2" key="1">
    <citation type="journal article" date="2018" name="Nat. Biotechnol.">
        <title>A standardized bacterial taxonomy based on genome phylogeny substantially revises the tree of life.</title>
        <authorList>
            <person name="Parks D.H."/>
            <person name="Chuvochina M."/>
            <person name="Waite D.W."/>
            <person name="Rinke C."/>
            <person name="Skarshewski A."/>
            <person name="Chaumeil P.A."/>
            <person name="Hugenholtz P."/>
        </authorList>
    </citation>
    <scope>NUCLEOTIDE SEQUENCE [LARGE SCALE GENOMIC DNA]</scope>
    <source>
        <strain evidence="1">UBA9169</strain>
    </source>
</reference>
<proteinExistence type="predicted"/>
<dbReference type="AlphaFoldDB" id="A0A348WJ17"/>
<evidence type="ECO:0008006" key="3">
    <source>
        <dbReference type="Google" id="ProtNLM"/>
    </source>
</evidence>
<gene>
    <name evidence="1" type="ORF">DCS45_22040</name>
</gene>
<name>A0A348WJ17_9RHOB</name>